<keyword evidence="1" id="KW-0812">Transmembrane</keyword>
<comment type="caution">
    <text evidence="3">The sequence shown here is derived from an EMBL/GenBank/DDBJ whole genome shotgun (WGS) entry which is preliminary data.</text>
</comment>
<feature type="transmembrane region" description="Helical" evidence="1">
    <location>
        <begin position="35"/>
        <end position="56"/>
    </location>
</feature>
<organism evidence="3 4">
    <name type="scientific">Stenomitos frigidus ULC18</name>
    <dbReference type="NCBI Taxonomy" id="2107698"/>
    <lineage>
        <taxon>Bacteria</taxon>
        <taxon>Bacillati</taxon>
        <taxon>Cyanobacteriota</taxon>
        <taxon>Cyanophyceae</taxon>
        <taxon>Leptolyngbyales</taxon>
        <taxon>Leptolyngbyaceae</taxon>
        <taxon>Stenomitos</taxon>
    </lineage>
</organism>
<dbReference type="Proteomes" id="UP000239576">
    <property type="component" value="Unassembled WGS sequence"/>
</dbReference>
<protein>
    <submittedName>
        <fullName evidence="3">Transposase</fullName>
    </submittedName>
</protein>
<dbReference type="InterPro" id="IPR038717">
    <property type="entry name" value="Tc1-like_DDE_dom"/>
</dbReference>
<evidence type="ECO:0000313" key="3">
    <source>
        <dbReference type="EMBL" id="PSB30156.1"/>
    </source>
</evidence>
<feature type="domain" description="Tc1-like transposase DDE" evidence="2">
    <location>
        <begin position="3"/>
        <end position="137"/>
    </location>
</feature>
<evidence type="ECO:0000259" key="2">
    <source>
        <dbReference type="Pfam" id="PF13358"/>
    </source>
</evidence>
<keyword evidence="4" id="KW-1185">Reference proteome</keyword>
<dbReference type="AlphaFoldDB" id="A0A2T1EBL6"/>
<reference evidence="3 4" key="2">
    <citation type="submission" date="2018-03" db="EMBL/GenBank/DDBJ databases">
        <title>The ancient ancestry and fast evolution of plastids.</title>
        <authorList>
            <person name="Moore K.R."/>
            <person name="Magnabosco C."/>
            <person name="Momper L."/>
            <person name="Gold D.A."/>
            <person name="Bosak T."/>
            <person name="Fournier G.P."/>
        </authorList>
    </citation>
    <scope>NUCLEOTIDE SEQUENCE [LARGE SCALE GENOMIC DNA]</scope>
    <source>
        <strain evidence="3 4">ULC18</strain>
    </source>
</reference>
<keyword evidence="1" id="KW-0472">Membrane</keyword>
<reference evidence="4" key="1">
    <citation type="submission" date="2018-02" db="EMBL/GenBank/DDBJ databases">
        <authorList>
            <person name="Moore K."/>
            <person name="Momper L."/>
        </authorList>
    </citation>
    <scope>NUCLEOTIDE SEQUENCE [LARGE SCALE GENOMIC DNA]</scope>
    <source>
        <strain evidence="4">ULC18</strain>
    </source>
</reference>
<keyword evidence="1" id="KW-1133">Transmembrane helix</keyword>
<accession>A0A2T1EBL6</accession>
<dbReference type="Gene3D" id="3.30.420.10">
    <property type="entry name" value="Ribonuclease H-like superfamily/Ribonuclease H"/>
    <property type="match status" value="1"/>
</dbReference>
<dbReference type="GO" id="GO:0003676">
    <property type="term" value="F:nucleic acid binding"/>
    <property type="evidence" value="ECO:0007669"/>
    <property type="project" value="InterPro"/>
</dbReference>
<sequence>MAADEGRFGRLGQVMRAWRGPGVRPAGGQQLVREYLYGFVAVAPALGMMTALVLPFSKTEMMNLFLNQVAQEFADYFVVMQVDGAAYHTGQDVVVPENIRLIVQPPRSPELNAVEHVWEELREKHFYNRVFDSLDAVSDTLCKGLKELMDLPNKIRSMTNFPHMRVTF</sequence>
<dbReference type="InterPro" id="IPR036397">
    <property type="entry name" value="RNaseH_sf"/>
</dbReference>
<dbReference type="EMBL" id="PVWK01000055">
    <property type="protein sequence ID" value="PSB30156.1"/>
    <property type="molecule type" value="Genomic_DNA"/>
</dbReference>
<name>A0A2T1EBL6_9CYAN</name>
<evidence type="ECO:0000256" key="1">
    <source>
        <dbReference type="SAM" id="Phobius"/>
    </source>
</evidence>
<gene>
    <name evidence="3" type="ORF">C7B82_09370</name>
</gene>
<proteinExistence type="predicted"/>
<dbReference type="Pfam" id="PF13358">
    <property type="entry name" value="DDE_3"/>
    <property type="match status" value="1"/>
</dbReference>
<evidence type="ECO:0000313" key="4">
    <source>
        <dbReference type="Proteomes" id="UP000239576"/>
    </source>
</evidence>